<sequence length="55" mass="6256">MFAILYFLRDSEINVNKIWKNQKFSYICSKYPSTRALLSGINKKVSNGAVDIAAQ</sequence>
<dbReference type="EMBL" id="CP117167">
    <property type="protein sequence ID" value="WCT11013.1"/>
    <property type="molecule type" value="Genomic_DNA"/>
</dbReference>
<proteinExistence type="predicted"/>
<dbReference type="Proteomes" id="UP001216139">
    <property type="component" value="Chromosome"/>
</dbReference>
<reference evidence="1 2" key="1">
    <citation type="submission" date="2023-02" db="EMBL/GenBank/DDBJ databases">
        <title>Genome sequence of Mucilaginibacter jinjuensis strain KACC 16571.</title>
        <authorList>
            <person name="Kim S."/>
            <person name="Heo J."/>
            <person name="Kwon S.-W."/>
        </authorList>
    </citation>
    <scope>NUCLEOTIDE SEQUENCE [LARGE SCALE GENOMIC DNA]</scope>
    <source>
        <strain evidence="1 2">KACC 16571</strain>
    </source>
</reference>
<gene>
    <name evidence="1" type="ORF">PQO05_19945</name>
</gene>
<evidence type="ECO:0000313" key="2">
    <source>
        <dbReference type="Proteomes" id="UP001216139"/>
    </source>
</evidence>
<accession>A0ABY7T419</accession>
<keyword evidence="2" id="KW-1185">Reference proteome</keyword>
<dbReference type="RefSeq" id="WP_273629200.1">
    <property type="nucleotide sequence ID" value="NZ_CP117167.1"/>
</dbReference>
<protein>
    <submittedName>
        <fullName evidence="1">Uncharacterized protein</fullName>
    </submittedName>
</protein>
<name>A0ABY7T419_9SPHI</name>
<organism evidence="1 2">
    <name type="scientific">Mucilaginibacter jinjuensis</name>
    <dbReference type="NCBI Taxonomy" id="1176721"/>
    <lineage>
        <taxon>Bacteria</taxon>
        <taxon>Pseudomonadati</taxon>
        <taxon>Bacteroidota</taxon>
        <taxon>Sphingobacteriia</taxon>
        <taxon>Sphingobacteriales</taxon>
        <taxon>Sphingobacteriaceae</taxon>
        <taxon>Mucilaginibacter</taxon>
    </lineage>
</organism>
<evidence type="ECO:0000313" key="1">
    <source>
        <dbReference type="EMBL" id="WCT11013.1"/>
    </source>
</evidence>